<organism evidence="2 3">
    <name type="scientific">Gossypium stocksii</name>
    <dbReference type="NCBI Taxonomy" id="47602"/>
    <lineage>
        <taxon>Eukaryota</taxon>
        <taxon>Viridiplantae</taxon>
        <taxon>Streptophyta</taxon>
        <taxon>Embryophyta</taxon>
        <taxon>Tracheophyta</taxon>
        <taxon>Spermatophyta</taxon>
        <taxon>Magnoliopsida</taxon>
        <taxon>eudicotyledons</taxon>
        <taxon>Gunneridae</taxon>
        <taxon>Pentapetalae</taxon>
        <taxon>rosids</taxon>
        <taxon>malvids</taxon>
        <taxon>Malvales</taxon>
        <taxon>Malvaceae</taxon>
        <taxon>Malvoideae</taxon>
        <taxon>Gossypium</taxon>
    </lineage>
</organism>
<dbReference type="InterPro" id="IPR019557">
    <property type="entry name" value="AminoTfrase-like_pln_mobile"/>
</dbReference>
<dbReference type="GO" id="GO:0010073">
    <property type="term" value="P:meristem maintenance"/>
    <property type="evidence" value="ECO:0007669"/>
    <property type="project" value="InterPro"/>
</dbReference>
<accession>A0A9D3VWH7</accession>
<gene>
    <name evidence="2" type="ORF">J1N35_015049</name>
</gene>
<sequence length="238" mass="28362">MAFVGRGCKLDPKLVSVLMERWRPRRTHSIFHATSVLSFWRMCIYNWGYRWMGDVSGDATMKNQNWWLHSTTAIMGAILAAIFTSSSELPVYIPTHNKFECTPYEDLTIREVIPKEFFMNLNTWHVKVPLVVYAIVEMHEIDRVLQQFRFRQSIPVAPQDLDDLHFIDLWWLDENWLVFHSQHINMWNNQYDFLLTREPIVISELTCNPEYMPWFRIYGQPYLLGEEARGRHPHTSKP</sequence>
<evidence type="ECO:0000259" key="1">
    <source>
        <dbReference type="Pfam" id="PF10536"/>
    </source>
</evidence>
<reference evidence="2 3" key="1">
    <citation type="journal article" date="2021" name="Plant Biotechnol. J.">
        <title>Multi-omics assisted identification of the key and species-specific regulatory components of drought-tolerant mechanisms in Gossypium stocksii.</title>
        <authorList>
            <person name="Yu D."/>
            <person name="Ke L."/>
            <person name="Zhang D."/>
            <person name="Wu Y."/>
            <person name="Sun Y."/>
            <person name="Mei J."/>
            <person name="Sun J."/>
            <person name="Sun Y."/>
        </authorList>
    </citation>
    <scope>NUCLEOTIDE SEQUENCE [LARGE SCALE GENOMIC DNA]</scope>
    <source>
        <strain evidence="3">cv. E1</strain>
        <tissue evidence="2">Leaf</tissue>
    </source>
</reference>
<name>A0A9D3VWH7_9ROSI</name>
<dbReference type="AlphaFoldDB" id="A0A9D3VWH7"/>
<comment type="caution">
    <text evidence="2">The sequence shown here is derived from an EMBL/GenBank/DDBJ whole genome shotgun (WGS) entry which is preliminary data.</text>
</comment>
<dbReference type="PANTHER" id="PTHR46033">
    <property type="entry name" value="PROTEIN MAIN-LIKE 2"/>
    <property type="match status" value="1"/>
</dbReference>
<dbReference type="Pfam" id="PF10536">
    <property type="entry name" value="PMD"/>
    <property type="match status" value="1"/>
</dbReference>
<proteinExistence type="predicted"/>
<feature type="domain" description="Aminotransferase-like plant mobile" evidence="1">
    <location>
        <begin position="96"/>
        <end position="216"/>
    </location>
</feature>
<dbReference type="Proteomes" id="UP000828251">
    <property type="component" value="Unassembled WGS sequence"/>
</dbReference>
<keyword evidence="3" id="KW-1185">Reference proteome</keyword>
<dbReference type="PANTHER" id="PTHR46033:SF8">
    <property type="entry name" value="PROTEIN MAINTENANCE OF MERISTEMS-LIKE"/>
    <property type="match status" value="1"/>
</dbReference>
<dbReference type="OrthoDB" id="994755at2759"/>
<evidence type="ECO:0000313" key="2">
    <source>
        <dbReference type="EMBL" id="KAH1098128.1"/>
    </source>
</evidence>
<protein>
    <recommendedName>
        <fullName evidence="1">Aminotransferase-like plant mobile domain-containing protein</fullName>
    </recommendedName>
</protein>
<evidence type="ECO:0000313" key="3">
    <source>
        <dbReference type="Proteomes" id="UP000828251"/>
    </source>
</evidence>
<dbReference type="EMBL" id="JAIQCV010000005">
    <property type="protein sequence ID" value="KAH1098128.1"/>
    <property type="molecule type" value="Genomic_DNA"/>
</dbReference>
<dbReference type="InterPro" id="IPR044824">
    <property type="entry name" value="MAIN-like"/>
</dbReference>